<name>A0A235BRE4_UNCW3</name>
<dbReference type="Proteomes" id="UP000215559">
    <property type="component" value="Unassembled WGS sequence"/>
</dbReference>
<feature type="non-terminal residue" evidence="1">
    <location>
        <position position="1"/>
    </location>
</feature>
<evidence type="ECO:0000313" key="1">
    <source>
        <dbReference type="EMBL" id="OYD14125.1"/>
    </source>
</evidence>
<comment type="caution">
    <text evidence="1">The sequence shown here is derived from an EMBL/GenBank/DDBJ whole genome shotgun (WGS) entry which is preliminary data.</text>
</comment>
<protein>
    <submittedName>
        <fullName evidence="1">Uncharacterized protein</fullName>
    </submittedName>
</protein>
<organism evidence="1 2">
    <name type="scientific">candidate division WOR-3 bacterium JGI_Cruoil_03_51_56</name>
    <dbReference type="NCBI Taxonomy" id="1973747"/>
    <lineage>
        <taxon>Bacteria</taxon>
        <taxon>Bacteria division WOR-3</taxon>
    </lineage>
</organism>
<dbReference type="SUPFAM" id="SSF75011">
    <property type="entry name" value="3-carboxy-cis,cis-mucoante lactonizing enzyme"/>
    <property type="match status" value="1"/>
</dbReference>
<reference evidence="1 2" key="1">
    <citation type="submission" date="2017-07" db="EMBL/GenBank/DDBJ databases">
        <title>Recovery of genomes from metagenomes via a dereplication, aggregation, and scoring strategy.</title>
        <authorList>
            <person name="Sieber C.M."/>
            <person name="Probst A.J."/>
            <person name="Sharrar A."/>
            <person name="Thomas B.C."/>
            <person name="Hess M."/>
            <person name="Tringe S.G."/>
            <person name="Banfield J.F."/>
        </authorList>
    </citation>
    <scope>NUCLEOTIDE SEQUENCE [LARGE SCALE GENOMIC DNA]</scope>
    <source>
        <strain evidence="1">JGI_Cruoil_03_51_56</strain>
    </source>
</reference>
<proteinExistence type="predicted"/>
<dbReference type="AlphaFoldDB" id="A0A235BRE4"/>
<accession>A0A235BRE4</accession>
<dbReference type="EMBL" id="NOZP01000179">
    <property type="protein sequence ID" value="OYD14125.1"/>
    <property type="molecule type" value="Genomic_DNA"/>
</dbReference>
<gene>
    <name evidence="1" type="ORF">CH330_09320</name>
</gene>
<sequence>LLTDSTSIRFFVRRLAHDVGVFSTKTPLGWIPAHSQCPVTALFKNYGSNTETFPVTARIVRTNLPYDTVFSRTLTISNLEPGNIVESYFGDWLVPPNPDSWFVLLRTDLENDMLLRNDTCRVITTSAPLPLGSILGSWDFPRLGDGMNLAGITYRSDSNRFYLAVCDPNRVFSFPVAPEPELIPENFEIQNFFGDDIIWGIAWDETQPGFWLTHVSAYGDGCIAARYEPDGSFAYDTWDLTTIELGTWFAGLDQGPSGTAFAVAVGGANHIYQLDFNSKEVIRHLAEPIASYRACAYLGDHNRYLFTGGWNQHAITALDIEGRTVETKPLANLADLDIYRPTNPFPDSLIWAYATTSSQKNTIHMLSLGTTWTNIGLGAKPD</sequence>
<feature type="non-terminal residue" evidence="1">
    <location>
        <position position="382"/>
    </location>
</feature>
<evidence type="ECO:0000313" key="2">
    <source>
        <dbReference type="Proteomes" id="UP000215559"/>
    </source>
</evidence>